<dbReference type="InterPro" id="IPR027417">
    <property type="entry name" value="P-loop_NTPase"/>
</dbReference>
<dbReference type="OrthoDB" id="7943311at2"/>
<dbReference type="SUPFAM" id="SSF53795">
    <property type="entry name" value="PEP carboxykinase-like"/>
    <property type="match status" value="1"/>
</dbReference>
<comment type="caution">
    <text evidence="1">The sequence shown here is derived from an EMBL/GenBank/DDBJ whole genome shotgun (WGS) entry which is preliminary data.</text>
</comment>
<proteinExistence type="predicted"/>
<dbReference type="EMBL" id="LPWA01000164">
    <property type="protein sequence ID" value="KUM23431.1"/>
    <property type="molecule type" value="Genomic_DNA"/>
</dbReference>
<dbReference type="Proteomes" id="UP000053176">
    <property type="component" value="Unassembled WGS sequence"/>
</dbReference>
<accession>A0A101KMB9</accession>
<keyword evidence="1" id="KW-0418">Kinase</keyword>
<name>A0A101KMB9_RHILI</name>
<evidence type="ECO:0000313" key="2">
    <source>
        <dbReference type="Proteomes" id="UP000053176"/>
    </source>
</evidence>
<dbReference type="GO" id="GO:0016301">
    <property type="term" value="F:kinase activity"/>
    <property type="evidence" value="ECO:0007669"/>
    <property type="project" value="UniProtKB-KW"/>
</dbReference>
<reference evidence="1 2" key="1">
    <citation type="submission" date="2015-12" db="EMBL/GenBank/DDBJ databases">
        <title>Draft genome sequence of Mesorhizobium sp. UFLA 01-765, a multitolerant efficient symbiont and plant-growth promoting strain isolated from Zn-mining soil using Leucaena leucocephala as a trap plant.</title>
        <authorList>
            <person name="Rangel W.M."/>
            <person name="Thijs S."/>
            <person name="Longatti S.M."/>
            <person name="Moreira F.M."/>
            <person name="Weyens N."/>
            <person name="Vangronsveld J."/>
            <person name="Van Hamme J.D."/>
            <person name="Bottos E.M."/>
            <person name="Rineau F."/>
        </authorList>
    </citation>
    <scope>NUCLEOTIDE SEQUENCE [LARGE SCALE GENOMIC DNA]</scope>
    <source>
        <strain evidence="1 2">UFLA 01-765</strain>
    </source>
</reference>
<dbReference type="Gene3D" id="3.40.50.300">
    <property type="entry name" value="P-loop containing nucleotide triphosphate hydrolases"/>
    <property type="match status" value="1"/>
</dbReference>
<evidence type="ECO:0000313" key="1">
    <source>
        <dbReference type="EMBL" id="KUM23431.1"/>
    </source>
</evidence>
<organism evidence="1 2">
    <name type="scientific">Rhizobium loti</name>
    <name type="common">Mesorhizobium loti</name>
    <dbReference type="NCBI Taxonomy" id="381"/>
    <lineage>
        <taxon>Bacteria</taxon>
        <taxon>Pseudomonadati</taxon>
        <taxon>Pseudomonadota</taxon>
        <taxon>Alphaproteobacteria</taxon>
        <taxon>Hyphomicrobiales</taxon>
        <taxon>Phyllobacteriaceae</taxon>
        <taxon>Mesorhizobium</taxon>
    </lineage>
</organism>
<protein>
    <submittedName>
        <fullName evidence="1">Serine kinase</fullName>
    </submittedName>
</protein>
<sequence>MTGAATTFCYDLNGQVIRISAERAEFWPSFDLMLGTLRVGEAVEPGFRVDIFETPALPEPPEGKLAFDGEVPLDGHCRIIDGGDVVHLVFPGLQTASIHADEGWAEIRVHPDSKVKWTLLMMVLDAALDAGGQHMLHTAGLTLPGREALVLIHAPSGTGKSTTSMALASQGFGLCSDDAMILDVKAQGVTAWGMPRRVKIHRNTAAMLPFLSPCLGDTWDAEGEQAVSLDRLGEIIRIEDARARPVAALLHLERSADGQTRLMPMARTDAMVALATDNVRTGMTGLLPIQKRRMAAIAALVKAVPTFTLEVGSSPADAAALIASAVPPGRLDQD</sequence>
<gene>
    <name evidence="1" type="ORF">AU467_08640</name>
</gene>
<dbReference type="AlphaFoldDB" id="A0A101KMB9"/>
<keyword evidence="1" id="KW-0808">Transferase</keyword>